<dbReference type="Proteomes" id="UP000504637">
    <property type="component" value="Unplaced"/>
</dbReference>
<keyword evidence="2" id="KW-1133">Transmembrane helix</keyword>
<feature type="transmembrane region" description="Helical" evidence="2">
    <location>
        <begin position="206"/>
        <end position="229"/>
    </location>
</feature>
<dbReference type="OrthoDB" id="3533814at2759"/>
<sequence length="286" mass="32044">MSKPQIDEDVEKSSSQPRHGFPAVAAFIASDPDHETYIFRKFNTLTARNLIHLQSEILDLQQQLQEYDEKAQSGNDSRLMLSLRHWEILKTCARDRDGDERKLKALADEIAVKLDKYQQALLQAAAVMRLEAPNPRALSIYKYQFDQMDIRGNSAGLLDEKEDLVALRAPADSDFLSRLTRENWPFPSIAGEGQVGYFRERHLRTFVAAMSVIVAGILLIGSILTLYFVQHPDARLGLLLLFILLFAVSMRISTTATRDSIFAATAAYAAVLIVFVSGDLGRANQS</sequence>
<feature type="domain" description="DUF6594" evidence="3">
    <location>
        <begin position="21"/>
        <end position="272"/>
    </location>
</feature>
<keyword evidence="1" id="KW-0175">Coiled coil</keyword>
<reference evidence="5" key="1">
    <citation type="submission" date="2020-01" db="EMBL/GenBank/DDBJ databases">
        <authorList>
            <consortium name="DOE Joint Genome Institute"/>
            <person name="Haridas S."/>
            <person name="Albert R."/>
            <person name="Binder M."/>
            <person name="Bloem J."/>
            <person name="Labutti K."/>
            <person name="Salamov A."/>
            <person name="Andreopoulos B."/>
            <person name="Baker S.E."/>
            <person name="Barry K."/>
            <person name="Bills G."/>
            <person name="Bluhm B.H."/>
            <person name="Cannon C."/>
            <person name="Castanera R."/>
            <person name="Culley D.E."/>
            <person name="Daum C."/>
            <person name="Ezra D."/>
            <person name="Gonzalez J.B."/>
            <person name="Henrissat B."/>
            <person name="Kuo A."/>
            <person name="Liang C."/>
            <person name="Lipzen A."/>
            <person name="Lutzoni F."/>
            <person name="Magnuson J."/>
            <person name="Mondo S."/>
            <person name="Nolan M."/>
            <person name="Ohm R."/>
            <person name="Pangilinan J."/>
            <person name="Park H.-J."/>
            <person name="Ramirez L."/>
            <person name="Alfaro M."/>
            <person name="Sun H."/>
            <person name="Tritt A."/>
            <person name="Yoshinaga Y."/>
            <person name="Zwiers L.-H."/>
            <person name="Turgeon B.G."/>
            <person name="Goodwin S.B."/>
            <person name="Spatafora J.W."/>
            <person name="Crous P.W."/>
            <person name="Grigoriev I.V."/>
        </authorList>
    </citation>
    <scope>NUCLEOTIDE SEQUENCE</scope>
    <source>
        <strain evidence="5">CBS 342.82</strain>
    </source>
</reference>
<proteinExistence type="predicted"/>
<dbReference type="Pfam" id="PF20237">
    <property type="entry name" value="DUF6594"/>
    <property type="match status" value="1"/>
</dbReference>
<feature type="coiled-coil region" evidence="1">
    <location>
        <begin position="50"/>
        <end position="77"/>
    </location>
</feature>
<reference evidence="5" key="2">
    <citation type="submission" date="2020-04" db="EMBL/GenBank/DDBJ databases">
        <authorList>
            <consortium name="NCBI Genome Project"/>
        </authorList>
    </citation>
    <scope>NUCLEOTIDE SEQUENCE</scope>
    <source>
        <strain evidence="5">CBS 342.82</strain>
    </source>
</reference>
<keyword evidence="2" id="KW-0812">Transmembrane</keyword>
<keyword evidence="4" id="KW-1185">Reference proteome</keyword>
<feature type="transmembrane region" description="Helical" evidence="2">
    <location>
        <begin position="260"/>
        <end position="280"/>
    </location>
</feature>
<reference evidence="5" key="3">
    <citation type="submission" date="2025-08" db="UniProtKB">
        <authorList>
            <consortium name="RefSeq"/>
        </authorList>
    </citation>
    <scope>IDENTIFICATION</scope>
    <source>
        <strain evidence="5">CBS 342.82</strain>
    </source>
</reference>
<name>A0A6J3LW07_9PEZI</name>
<dbReference type="PANTHER" id="PTHR34502:SF4">
    <property type="entry name" value="DUF6594 DOMAIN-CONTAINING PROTEIN"/>
    <property type="match status" value="1"/>
</dbReference>
<evidence type="ECO:0000259" key="3">
    <source>
        <dbReference type="Pfam" id="PF20237"/>
    </source>
</evidence>
<evidence type="ECO:0000256" key="2">
    <source>
        <dbReference type="SAM" id="Phobius"/>
    </source>
</evidence>
<dbReference type="RefSeq" id="XP_033456991.1">
    <property type="nucleotide sequence ID" value="XM_033601802.1"/>
</dbReference>
<accession>A0A6J3LW07</accession>
<evidence type="ECO:0000313" key="4">
    <source>
        <dbReference type="Proteomes" id="UP000504637"/>
    </source>
</evidence>
<evidence type="ECO:0000256" key="1">
    <source>
        <dbReference type="SAM" id="Coils"/>
    </source>
</evidence>
<dbReference type="GeneID" id="54359602"/>
<dbReference type="InterPro" id="IPR046529">
    <property type="entry name" value="DUF6594"/>
</dbReference>
<dbReference type="AlphaFoldDB" id="A0A6J3LW07"/>
<evidence type="ECO:0000313" key="5">
    <source>
        <dbReference type="RefSeq" id="XP_033456991.1"/>
    </source>
</evidence>
<dbReference type="PANTHER" id="PTHR34502">
    <property type="entry name" value="DUF6594 DOMAIN-CONTAINING PROTEIN-RELATED"/>
    <property type="match status" value="1"/>
</dbReference>
<feature type="transmembrane region" description="Helical" evidence="2">
    <location>
        <begin position="236"/>
        <end position="254"/>
    </location>
</feature>
<organism evidence="5">
    <name type="scientific">Dissoconium aciculare CBS 342.82</name>
    <dbReference type="NCBI Taxonomy" id="1314786"/>
    <lineage>
        <taxon>Eukaryota</taxon>
        <taxon>Fungi</taxon>
        <taxon>Dikarya</taxon>
        <taxon>Ascomycota</taxon>
        <taxon>Pezizomycotina</taxon>
        <taxon>Dothideomycetes</taxon>
        <taxon>Dothideomycetidae</taxon>
        <taxon>Mycosphaerellales</taxon>
        <taxon>Dissoconiaceae</taxon>
        <taxon>Dissoconium</taxon>
    </lineage>
</organism>
<protein>
    <recommendedName>
        <fullName evidence="3">DUF6594 domain-containing protein</fullName>
    </recommendedName>
</protein>
<keyword evidence="2" id="KW-0472">Membrane</keyword>
<gene>
    <name evidence="5" type="ORF">K489DRAFT_325011</name>
</gene>